<reference evidence="2 3" key="1">
    <citation type="journal article" date="2012" name="PLoS Pathog.">
        <title>Diverse lifestyles and strategies of plant pathogenesis encoded in the genomes of eighteen Dothideomycetes fungi.</title>
        <authorList>
            <person name="Ohm R.A."/>
            <person name="Feau N."/>
            <person name="Henrissat B."/>
            <person name="Schoch C.L."/>
            <person name="Horwitz B.A."/>
            <person name="Barry K.W."/>
            <person name="Condon B.J."/>
            <person name="Copeland A.C."/>
            <person name="Dhillon B."/>
            <person name="Glaser F."/>
            <person name="Hesse C.N."/>
            <person name="Kosti I."/>
            <person name="LaButti K."/>
            <person name="Lindquist E.A."/>
            <person name="Lucas S."/>
            <person name="Salamov A.A."/>
            <person name="Bradshaw R.E."/>
            <person name="Ciuffetti L."/>
            <person name="Hamelin R.C."/>
            <person name="Kema G.H.J."/>
            <person name="Lawrence C."/>
            <person name="Scott J.A."/>
            <person name="Spatafora J.W."/>
            <person name="Turgeon B.G."/>
            <person name="de Wit P.J.G.M."/>
            <person name="Zhong S."/>
            <person name="Goodwin S.B."/>
            <person name="Grigoriev I.V."/>
        </authorList>
    </citation>
    <scope>NUCLEOTIDE SEQUENCE [LARGE SCALE GENOMIC DNA]</scope>
    <source>
        <strain evidence="3">C5 / ATCC 48332 / race O</strain>
    </source>
</reference>
<evidence type="ECO:0000256" key="1">
    <source>
        <dbReference type="SAM" id="MobiDB-lite"/>
    </source>
</evidence>
<dbReference type="Proteomes" id="UP000016936">
    <property type="component" value="Unassembled WGS sequence"/>
</dbReference>
<reference evidence="3" key="2">
    <citation type="journal article" date="2013" name="PLoS Genet.">
        <title>Comparative genome structure, secondary metabolite, and effector coding capacity across Cochliobolus pathogens.</title>
        <authorList>
            <person name="Condon B.J."/>
            <person name="Leng Y."/>
            <person name="Wu D."/>
            <person name="Bushley K.E."/>
            <person name="Ohm R.A."/>
            <person name="Otillar R."/>
            <person name="Martin J."/>
            <person name="Schackwitz W."/>
            <person name="Grimwood J."/>
            <person name="MohdZainudin N."/>
            <person name="Xue C."/>
            <person name="Wang R."/>
            <person name="Manning V.A."/>
            <person name="Dhillon B."/>
            <person name="Tu Z.J."/>
            <person name="Steffenson B.J."/>
            <person name="Salamov A."/>
            <person name="Sun H."/>
            <person name="Lowry S."/>
            <person name="LaButti K."/>
            <person name="Han J."/>
            <person name="Copeland A."/>
            <person name="Lindquist E."/>
            <person name="Barry K."/>
            <person name="Schmutz J."/>
            <person name="Baker S.E."/>
            <person name="Ciuffetti L.M."/>
            <person name="Grigoriev I.V."/>
            <person name="Zhong S."/>
            <person name="Turgeon B.G."/>
        </authorList>
    </citation>
    <scope>NUCLEOTIDE SEQUENCE [LARGE SCALE GENOMIC DNA]</scope>
    <source>
        <strain evidence="3">C5 / ATCC 48332 / race O</strain>
    </source>
</reference>
<sequence length="67" mass="8086">MKDEEQTISENKRKRKRQLMRRTSYASPLNFRIRTLDKAVNDATTQQQLVLHRQLHHVHLVLSFHHV</sequence>
<dbReference type="EMBL" id="KB445573">
    <property type="protein sequence ID" value="EMD93398.1"/>
    <property type="molecule type" value="Genomic_DNA"/>
</dbReference>
<accession>M2V049</accession>
<organism evidence="2 3">
    <name type="scientific">Cochliobolus heterostrophus (strain C5 / ATCC 48332 / race O)</name>
    <name type="common">Southern corn leaf blight fungus</name>
    <name type="synonym">Bipolaris maydis</name>
    <dbReference type="NCBI Taxonomy" id="701091"/>
    <lineage>
        <taxon>Eukaryota</taxon>
        <taxon>Fungi</taxon>
        <taxon>Dikarya</taxon>
        <taxon>Ascomycota</taxon>
        <taxon>Pezizomycotina</taxon>
        <taxon>Dothideomycetes</taxon>
        <taxon>Pleosporomycetidae</taxon>
        <taxon>Pleosporales</taxon>
        <taxon>Pleosporineae</taxon>
        <taxon>Pleosporaceae</taxon>
        <taxon>Bipolaris</taxon>
    </lineage>
</organism>
<feature type="region of interest" description="Disordered" evidence="1">
    <location>
        <begin position="1"/>
        <end position="23"/>
    </location>
</feature>
<dbReference type="AlphaFoldDB" id="M2V049"/>
<keyword evidence="3" id="KW-1185">Reference proteome</keyword>
<gene>
    <name evidence="2" type="ORF">COCHEDRAFT_1020496</name>
</gene>
<evidence type="ECO:0000313" key="2">
    <source>
        <dbReference type="EMBL" id="EMD93398.1"/>
    </source>
</evidence>
<dbReference type="HOGENOM" id="CLU_2812155_0_0_1"/>
<name>M2V049_COCH5</name>
<evidence type="ECO:0000313" key="3">
    <source>
        <dbReference type="Proteomes" id="UP000016936"/>
    </source>
</evidence>
<proteinExistence type="predicted"/>
<protein>
    <submittedName>
        <fullName evidence="2">Uncharacterized protein</fullName>
    </submittedName>
</protein>